<dbReference type="Proteomes" id="UP000765509">
    <property type="component" value="Unassembled WGS sequence"/>
</dbReference>
<reference evidence="1" key="1">
    <citation type="submission" date="2021-03" db="EMBL/GenBank/DDBJ databases">
        <title>Draft genome sequence of rust myrtle Austropuccinia psidii MF-1, a brazilian biotype.</title>
        <authorList>
            <person name="Quecine M.C."/>
            <person name="Pachon D.M.R."/>
            <person name="Bonatelli M.L."/>
            <person name="Correr F.H."/>
            <person name="Franceschini L.M."/>
            <person name="Leite T.F."/>
            <person name="Margarido G.R.A."/>
            <person name="Almeida C.A."/>
            <person name="Ferrarezi J.A."/>
            <person name="Labate C.A."/>
        </authorList>
    </citation>
    <scope>NUCLEOTIDE SEQUENCE</scope>
    <source>
        <strain evidence="1">MF-1</strain>
    </source>
</reference>
<comment type="caution">
    <text evidence="1">The sequence shown here is derived from an EMBL/GenBank/DDBJ whole genome shotgun (WGS) entry which is preliminary data.</text>
</comment>
<protein>
    <submittedName>
        <fullName evidence="1">Uncharacterized protein</fullName>
    </submittedName>
</protein>
<proteinExistence type="predicted"/>
<name>A0A9Q3H0A4_9BASI</name>
<dbReference type="OrthoDB" id="10513339at2759"/>
<accession>A0A9Q3H0A4</accession>
<dbReference type="AlphaFoldDB" id="A0A9Q3H0A4"/>
<organism evidence="1 2">
    <name type="scientific">Austropuccinia psidii MF-1</name>
    <dbReference type="NCBI Taxonomy" id="1389203"/>
    <lineage>
        <taxon>Eukaryota</taxon>
        <taxon>Fungi</taxon>
        <taxon>Dikarya</taxon>
        <taxon>Basidiomycota</taxon>
        <taxon>Pucciniomycotina</taxon>
        <taxon>Pucciniomycetes</taxon>
        <taxon>Pucciniales</taxon>
        <taxon>Sphaerophragmiaceae</taxon>
        <taxon>Austropuccinia</taxon>
    </lineage>
</organism>
<keyword evidence="2" id="KW-1185">Reference proteome</keyword>
<dbReference type="EMBL" id="AVOT02008946">
    <property type="protein sequence ID" value="MBW0487043.1"/>
    <property type="molecule type" value="Genomic_DNA"/>
</dbReference>
<sequence>MVMKAKFTEIGPADSAVDEVTIDDMAPPGDRCSVCDTGASHSLTGDLSSLCRFKKLTSPTPLCVATHTTPQSFVTGVGSLVYPGYRGKHVVINSLFYSPDATVTLISPGALLNAGALLEFIGNDILISTRGEGPVLRANYSASGHE</sequence>
<evidence type="ECO:0000313" key="2">
    <source>
        <dbReference type="Proteomes" id="UP000765509"/>
    </source>
</evidence>
<evidence type="ECO:0000313" key="1">
    <source>
        <dbReference type="EMBL" id="MBW0487043.1"/>
    </source>
</evidence>
<gene>
    <name evidence="1" type="ORF">O181_026758</name>
</gene>